<keyword evidence="5" id="KW-0274">FAD</keyword>
<feature type="transmembrane region" description="Helical" evidence="9">
    <location>
        <begin position="6"/>
        <end position="26"/>
    </location>
</feature>
<feature type="domain" description="FAD-binding" evidence="10">
    <location>
        <begin position="435"/>
        <end position="790"/>
    </location>
</feature>
<dbReference type="Gene3D" id="1.10.630.10">
    <property type="entry name" value="Cytochrome P450"/>
    <property type="match status" value="1"/>
</dbReference>
<evidence type="ECO:0000256" key="1">
    <source>
        <dbReference type="ARBA" id="ARBA00001974"/>
    </source>
</evidence>
<comment type="similarity">
    <text evidence="2">Belongs to the paxM FAD-dependent monooxygenase family.</text>
</comment>
<comment type="cofactor">
    <cofactor evidence="1">
        <name>FAD</name>
        <dbReference type="ChEBI" id="CHEBI:57692"/>
    </cofactor>
</comment>
<dbReference type="InterPro" id="IPR036396">
    <property type="entry name" value="Cyt_P450_sf"/>
</dbReference>
<dbReference type="PANTHER" id="PTHR46720">
    <property type="entry name" value="HYDROXYLASE, PUTATIVE (AFU_ORTHOLOGUE AFUA_3G01460)-RELATED"/>
    <property type="match status" value="1"/>
</dbReference>
<keyword evidence="3" id="KW-0285">Flavoprotein</keyword>
<dbReference type="Pfam" id="PF00067">
    <property type="entry name" value="p450"/>
    <property type="match status" value="1"/>
</dbReference>
<evidence type="ECO:0000256" key="3">
    <source>
        <dbReference type="ARBA" id="ARBA00022630"/>
    </source>
</evidence>
<dbReference type="Proteomes" id="UP000746612">
    <property type="component" value="Unassembled WGS sequence"/>
</dbReference>
<accession>A0A9N8RK64</accession>
<dbReference type="GO" id="GO:0005506">
    <property type="term" value="F:iron ion binding"/>
    <property type="evidence" value="ECO:0007669"/>
    <property type="project" value="InterPro"/>
</dbReference>
<reference evidence="11" key="1">
    <citation type="submission" date="2021-03" db="EMBL/GenBank/DDBJ databases">
        <authorList>
            <person name="Alouane T."/>
            <person name="Langin T."/>
            <person name="Bonhomme L."/>
        </authorList>
    </citation>
    <scope>NUCLEOTIDE SEQUENCE</scope>
    <source>
        <strain evidence="11">MDC_Fg202</strain>
    </source>
</reference>
<name>A0A9N8RK64_GIBZA</name>
<dbReference type="InterPro" id="IPR001128">
    <property type="entry name" value="Cyt_P450"/>
</dbReference>
<keyword evidence="9" id="KW-1133">Transmembrane helix</keyword>
<evidence type="ECO:0000259" key="10">
    <source>
        <dbReference type="Pfam" id="PF01494"/>
    </source>
</evidence>
<dbReference type="CDD" id="cd11060">
    <property type="entry name" value="CYP57A1-like"/>
    <property type="match status" value="1"/>
</dbReference>
<dbReference type="GO" id="GO:0004497">
    <property type="term" value="F:monooxygenase activity"/>
    <property type="evidence" value="ECO:0007669"/>
    <property type="project" value="UniProtKB-KW"/>
</dbReference>
<dbReference type="SUPFAM" id="SSF51905">
    <property type="entry name" value="FAD/NAD(P)-binding domain"/>
    <property type="match status" value="2"/>
</dbReference>
<dbReference type="PROSITE" id="PS00086">
    <property type="entry name" value="CYTOCHROME_P450"/>
    <property type="match status" value="1"/>
</dbReference>
<keyword evidence="4" id="KW-0479">Metal-binding</keyword>
<evidence type="ECO:0000256" key="2">
    <source>
        <dbReference type="ARBA" id="ARBA00007992"/>
    </source>
</evidence>
<keyword evidence="8" id="KW-0503">Monooxygenase</keyword>
<evidence type="ECO:0000256" key="5">
    <source>
        <dbReference type="ARBA" id="ARBA00022827"/>
    </source>
</evidence>
<dbReference type="Gene3D" id="3.50.50.60">
    <property type="entry name" value="FAD/NAD(P)-binding domain"/>
    <property type="match status" value="2"/>
</dbReference>
<evidence type="ECO:0000313" key="12">
    <source>
        <dbReference type="Proteomes" id="UP000746612"/>
    </source>
</evidence>
<organism evidence="11 12">
    <name type="scientific">Gibberella zeae</name>
    <name type="common">Wheat head blight fungus</name>
    <name type="synonym">Fusarium graminearum</name>
    <dbReference type="NCBI Taxonomy" id="5518"/>
    <lineage>
        <taxon>Eukaryota</taxon>
        <taxon>Fungi</taxon>
        <taxon>Dikarya</taxon>
        <taxon>Ascomycota</taxon>
        <taxon>Pezizomycotina</taxon>
        <taxon>Sordariomycetes</taxon>
        <taxon>Hypocreomycetidae</taxon>
        <taxon>Hypocreales</taxon>
        <taxon>Nectriaceae</taxon>
        <taxon>Fusarium</taxon>
    </lineage>
</organism>
<protein>
    <recommendedName>
        <fullName evidence="10">FAD-binding domain-containing protein</fullName>
    </recommendedName>
</protein>
<sequence>MVTSEPLSVAIVGGGISGLILAIGLLHNPQLEVTIFEASSAFTEIGAGLALGPNAQRALRLISQDVAQAFEDLATGNLSSEFSKVWFNFRRDVQGQECDLDLGAIENDTGQQTVHRAKFLDALTSLVPEDKVQFGKRLLNVVQHDHHVVLHFEDGTTAKASCAIGADGVHSNMRKYLLGTTAPEAVPVFSGFVAYRGLIPMEIADKTLGKFARDAYLWCGNECMVMIYPIDDGQVVNVVAACHRKTWGNKAFVVNSTQEQFRKDFDSLDRMPRKIIELLDSPMLWGLLDHTSASCYYLKNTAVIGDAAHATTPFQGAGAGQAIEDALVMSKLFGQVQSLHDIEPAFAAYDAIRRPRTERVVQTSRQAMKLFTFTDAAVGDDVEKWKQAWEGRMNWIWDIDLEAHVADALGMFELNRSHQIQPVMGLYISPGWRQLDVAIIGGGVGGMSAAIALRCAGHRVSIYERASFVSEAGASLSCAANGTRWLKEWEVELERGDGVVLRKLISRDWTTGKVLSLYELDDYEDRWGYVYYMFQRQRMHDMLKHSALGEGAGEPAKLWVDHKCERIDMDTGLIQFENGRTVKHDLIVGADGIGSTVRGILDIWPKRQPADSSCLHANVLTKDAVAAGLVDFSKDQALQFWGGQGELWDKIVLSPCQGGKLISYYCFFPRDKGDYIQHSWGGENRPVEELLAPFPTLDPQVRAHLALGKDIQPWRLWKHEPYPYITKDIVCLVGDAAHPMMPHQSQAACMAIEDAAALGILFSKRHFNGDVAESIAMYQDVRLPRATKVQAAAARASENINERIGFSSNVNAPVYKVKGEQEKLTIEEMNAYDMHMHIEELACNKAGQPFTYKYIRGLPIGLKLSNGYTVGGSDWISTSSRLGDSDLLTVTKLNYIERSNMLWEFLHKQQALAFLAIGFSSVLIYQLAHNYRRLQHIPGPLVAKLTDIHRFMLVRSGFIHLYQASAHERYGSVVRFGPNLVSICDPEAIQEVFNMRNGFNKSNMYRAFRPWTPAGLLVSVFTAKDDIVNRQMKQHIAVYFSLSYTAASFEERVDNAIRIFFKQLDSQFVTTGAKIDLTRWFKFFSYDAMGLMTFSRPYGCLENSSDAAGIISDVKNSMLAIGPMTQMPWLDWLLHKNGLINMIKPEPVSALLKYVLARISERRNSPKAMHSTVTDGPDANGDFLGYFLQAQEKKSNKVPPQFLSTWTLANILGGSDSTASMLRSVVCFLVENPDALETMRAELRDKKQHAEGSSAPIPKWTKIQDLPFLNACVIESLRLDPPFATTLERVVPPEGVTICGAFYPGGTVVGMNPYITNRHRPTWGEDADQWRPSRWLEGDPAHIRKLQASLLSFGAGTRGCLGQHVAVFEIKKLVVALFMNYNVSGNYKVNSLY</sequence>
<evidence type="ECO:0000256" key="7">
    <source>
        <dbReference type="ARBA" id="ARBA00023004"/>
    </source>
</evidence>
<dbReference type="GO" id="GO:0044550">
    <property type="term" value="P:secondary metabolite biosynthetic process"/>
    <property type="evidence" value="ECO:0007669"/>
    <property type="project" value="TreeGrafter"/>
</dbReference>
<evidence type="ECO:0000256" key="9">
    <source>
        <dbReference type="SAM" id="Phobius"/>
    </source>
</evidence>
<dbReference type="SUPFAM" id="SSF54373">
    <property type="entry name" value="FAD-linked reductases, C-terminal domain"/>
    <property type="match status" value="2"/>
</dbReference>
<dbReference type="GO" id="GO:0016705">
    <property type="term" value="F:oxidoreductase activity, acting on paired donors, with incorporation or reduction of molecular oxygen"/>
    <property type="evidence" value="ECO:0007669"/>
    <property type="project" value="InterPro"/>
</dbReference>
<feature type="domain" description="FAD-binding" evidence="10">
    <location>
        <begin position="8"/>
        <end position="363"/>
    </location>
</feature>
<dbReference type="InterPro" id="IPR051104">
    <property type="entry name" value="FAD_monoxygenase"/>
</dbReference>
<dbReference type="EMBL" id="CAJPIJ010000162">
    <property type="protein sequence ID" value="CAG1997906.1"/>
    <property type="molecule type" value="Genomic_DNA"/>
</dbReference>
<dbReference type="InterPro" id="IPR036188">
    <property type="entry name" value="FAD/NAD-bd_sf"/>
</dbReference>
<proteinExistence type="inferred from homology"/>
<evidence type="ECO:0000256" key="6">
    <source>
        <dbReference type="ARBA" id="ARBA00023002"/>
    </source>
</evidence>
<dbReference type="PANTHER" id="PTHR46720:SF3">
    <property type="entry name" value="FAD-BINDING DOMAIN-CONTAINING PROTEIN-RELATED"/>
    <property type="match status" value="1"/>
</dbReference>
<evidence type="ECO:0000256" key="4">
    <source>
        <dbReference type="ARBA" id="ARBA00022723"/>
    </source>
</evidence>
<dbReference type="InterPro" id="IPR002938">
    <property type="entry name" value="FAD-bd"/>
</dbReference>
<dbReference type="Pfam" id="PF01494">
    <property type="entry name" value="FAD_binding_3"/>
    <property type="match status" value="2"/>
</dbReference>
<keyword evidence="9" id="KW-0812">Transmembrane</keyword>
<keyword evidence="9" id="KW-0472">Membrane</keyword>
<dbReference type="InterPro" id="IPR017972">
    <property type="entry name" value="Cyt_P450_CS"/>
</dbReference>
<keyword evidence="6" id="KW-0560">Oxidoreductase</keyword>
<dbReference type="PRINTS" id="PR00420">
    <property type="entry name" value="RNGMNOXGNASE"/>
</dbReference>
<dbReference type="SUPFAM" id="SSF48264">
    <property type="entry name" value="Cytochrome P450"/>
    <property type="match status" value="1"/>
</dbReference>
<comment type="caution">
    <text evidence="11">The sequence shown here is derived from an EMBL/GenBank/DDBJ whole genome shotgun (WGS) entry which is preliminary data.</text>
</comment>
<evidence type="ECO:0000313" key="11">
    <source>
        <dbReference type="EMBL" id="CAG1997906.1"/>
    </source>
</evidence>
<keyword evidence="7" id="KW-0408">Iron</keyword>
<dbReference type="GO" id="GO:0071949">
    <property type="term" value="F:FAD binding"/>
    <property type="evidence" value="ECO:0007669"/>
    <property type="project" value="InterPro"/>
</dbReference>
<gene>
    <name evidence="11" type="ORF">MDCFG202_LOCUS434174</name>
</gene>
<evidence type="ECO:0000256" key="8">
    <source>
        <dbReference type="ARBA" id="ARBA00023033"/>
    </source>
</evidence>
<dbReference type="GO" id="GO:0020037">
    <property type="term" value="F:heme binding"/>
    <property type="evidence" value="ECO:0007669"/>
    <property type="project" value="InterPro"/>
</dbReference>